<organism evidence="2 3">
    <name type="scientific">Penicillium italicum</name>
    <name type="common">Blue mold</name>
    <dbReference type="NCBI Taxonomy" id="40296"/>
    <lineage>
        <taxon>Eukaryota</taxon>
        <taxon>Fungi</taxon>
        <taxon>Dikarya</taxon>
        <taxon>Ascomycota</taxon>
        <taxon>Pezizomycotina</taxon>
        <taxon>Eurotiomycetes</taxon>
        <taxon>Eurotiomycetidae</taxon>
        <taxon>Eurotiales</taxon>
        <taxon>Aspergillaceae</taxon>
        <taxon>Penicillium</taxon>
    </lineage>
</organism>
<dbReference type="STRING" id="40296.A0A0A2LER9"/>
<dbReference type="OrthoDB" id="74360at2759"/>
<comment type="caution">
    <text evidence="2">The sequence shown here is derived from an EMBL/GenBank/DDBJ whole genome shotgun (WGS) entry which is preliminary data.</text>
</comment>
<protein>
    <submittedName>
        <fullName evidence="2">Uncharacterized protein</fullName>
    </submittedName>
</protein>
<dbReference type="HOGENOM" id="CLU_085405_0_0_1"/>
<feature type="region of interest" description="Disordered" evidence="1">
    <location>
        <begin position="99"/>
        <end position="119"/>
    </location>
</feature>
<gene>
    <name evidence="2" type="ORF">PITC_068870</name>
</gene>
<reference evidence="2 3" key="1">
    <citation type="journal article" date="2015" name="Mol. Plant Microbe Interact.">
        <title>Genome, transcriptome, and functional analyses of Penicillium expansum provide new insights into secondary metabolism and pathogenicity.</title>
        <authorList>
            <person name="Ballester A.R."/>
            <person name="Marcet-Houben M."/>
            <person name="Levin E."/>
            <person name="Sela N."/>
            <person name="Selma-Lazaro C."/>
            <person name="Carmona L."/>
            <person name="Wisniewski M."/>
            <person name="Droby S."/>
            <person name="Gonzalez-Candelas L."/>
            <person name="Gabaldon T."/>
        </authorList>
    </citation>
    <scope>NUCLEOTIDE SEQUENCE [LARGE SCALE GENOMIC DNA]</scope>
    <source>
        <strain evidence="2 3">PHI-1</strain>
    </source>
</reference>
<dbReference type="PhylomeDB" id="A0A0A2LER9"/>
<name>A0A0A2LER9_PENIT</name>
<dbReference type="OMA" id="RIDATWS"/>
<feature type="compositionally biased region" description="Polar residues" evidence="1">
    <location>
        <begin position="101"/>
        <end position="114"/>
    </location>
</feature>
<evidence type="ECO:0000256" key="1">
    <source>
        <dbReference type="SAM" id="MobiDB-lite"/>
    </source>
</evidence>
<keyword evidence="3" id="KW-1185">Reference proteome</keyword>
<dbReference type="AlphaFoldDB" id="A0A0A2LER9"/>
<evidence type="ECO:0000313" key="3">
    <source>
        <dbReference type="Proteomes" id="UP000030104"/>
    </source>
</evidence>
<dbReference type="EMBL" id="JQGA01000007">
    <property type="protein sequence ID" value="KGO78424.1"/>
    <property type="molecule type" value="Genomic_DNA"/>
</dbReference>
<dbReference type="Proteomes" id="UP000030104">
    <property type="component" value="Unassembled WGS sequence"/>
</dbReference>
<proteinExistence type="predicted"/>
<evidence type="ECO:0000313" key="2">
    <source>
        <dbReference type="EMBL" id="KGO78424.1"/>
    </source>
</evidence>
<sequence>MIRELSVQIIDAQLARNFASQKPDGYKALAEVGFPVLYSTNPECALIQNLIEHAGGHYVDMGGTKLLEEGKAGIKGIVEPVACTPTGLCVRQTAAGVPVGSPSQTPGGAQNSKNIMDGIDGEANGKQELGLRGIAARIDATWSVYFKGEIRDLWKRQSRLDSFWVMGGYTQQHGWHSRTLTLQIKAALEGVLPPAYLDTLISTKR</sequence>
<accession>A0A0A2LER9</accession>